<dbReference type="InterPro" id="IPR036188">
    <property type="entry name" value="FAD/NAD-bd_sf"/>
</dbReference>
<dbReference type="AlphaFoldDB" id="A0A2H5Y590"/>
<dbReference type="Pfam" id="PF01266">
    <property type="entry name" value="DAO"/>
    <property type="match status" value="1"/>
</dbReference>
<reference evidence="3" key="1">
    <citation type="submission" date="2017-09" db="EMBL/GenBank/DDBJ databases">
        <title>Metaegenomics of thermophilic ammonia-oxidizing enrichment culture.</title>
        <authorList>
            <person name="Kato S."/>
            <person name="Suzuki K."/>
        </authorList>
    </citation>
    <scope>NUCLEOTIDE SEQUENCE [LARGE SCALE GENOMIC DNA]</scope>
</reference>
<gene>
    <name evidence="2" type="primary">puuB</name>
    <name evidence="2" type="ORF">HRbin22_00792</name>
</gene>
<dbReference type="PANTHER" id="PTHR13847:SF281">
    <property type="entry name" value="FAD DEPENDENT OXIDOREDUCTASE DOMAIN-CONTAINING PROTEIN"/>
    <property type="match status" value="1"/>
</dbReference>
<feature type="domain" description="FAD dependent oxidoreductase" evidence="1">
    <location>
        <begin position="27"/>
        <end position="390"/>
    </location>
</feature>
<proteinExistence type="predicted"/>
<keyword evidence="2" id="KW-0560">Oxidoreductase</keyword>
<dbReference type="GO" id="GO:0005737">
    <property type="term" value="C:cytoplasm"/>
    <property type="evidence" value="ECO:0007669"/>
    <property type="project" value="TreeGrafter"/>
</dbReference>
<sequence length="446" mass="49609">MGSASFWLLTAGPYTPNPPLAGEERADVAILGAGFAGLSSALHLKEAEPGLKVVVLEQAFVGYGASGRNAGFAMTLFGLTLSLTALRFGRQAAAEAHHYMERAVDYVGELIARYRIDCDYERPGFLRVATSPAYVRRIREEIELAHRLGLTGIEWLDAAAVREQVNSPLYLGAWWEPRCALLNPVKYVRGLKRAAEELGVRIYEGTPVRSIERRPDGFHLRTPQGAVRAEKVVFATNAYAHLLPPLRRKQVPAFTYIVLTEPLPAERLAPIGWRNRQGIEDARNLVHYYRLTPDNRLLMGGGDVGVPFGEQMGLDENERIFQELEAYIPRVFPSLRGVRIEHRWGGPVSVTIDMAPAIGFVGDRRAVYTLGCIGHGVALTTMNGQIVRDLILERRTALTDLFFVNRRVIPWPPEPIRFVLGHLIRGYMRLEDRILDRGSSGAAQGP</sequence>
<dbReference type="GO" id="GO:0016491">
    <property type="term" value="F:oxidoreductase activity"/>
    <property type="evidence" value="ECO:0007669"/>
    <property type="project" value="UniProtKB-KW"/>
</dbReference>
<dbReference type="InterPro" id="IPR006076">
    <property type="entry name" value="FAD-dep_OxRdtase"/>
</dbReference>
<evidence type="ECO:0000313" key="2">
    <source>
        <dbReference type="EMBL" id="GBD08552.1"/>
    </source>
</evidence>
<dbReference type="Proteomes" id="UP000236642">
    <property type="component" value="Unassembled WGS sequence"/>
</dbReference>
<organism evidence="2 3">
    <name type="scientific">Candidatus Thermoflexus japonica</name>
    <dbReference type="NCBI Taxonomy" id="2035417"/>
    <lineage>
        <taxon>Bacteria</taxon>
        <taxon>Bacillati</taxon>
        <taxon>Chloroflexota</taxon>
        <taxon>Thermoflexia</taxon>
        <taxon>Thermoflexales</taxon>
        <taxon>Thermoflexaceae</taxon>
        <taxon>Thermoflexus</taxon>
    </lineage>
</organism>
<accession>A0A2H5Y590</accession>
<evidence type="ECO:0000313" key="3">
    <source>
        <dbReference type="Proteomes" id="UP000236642"/>
    </source>
</evidence>
<evidence type="ECO:0000259" key="1">
    <source>
        <dbReference type="Pfam" id="PF01266"/>
    </source>
</evidence>
<dbReference type="EMBL" id="BEHY01000012">
    <property type="protein sequence ID" value="GBD08552.1"/>
    <property type="molecule type" value="Genomic_DNA"/>
</dbReference>
<name>A0A2H5Y590_9CHLR</name>
<dbReference type="SUPFAM" id="SSF51905">
    <property type="entry name" value="FAD/NAD(P)-binding domain"/>
    <property type="match status" value="1"/>
</dbReference>
<dbReference type="PANTHER" id="PTHR13847">
    <property type="entry name" value="SARCOSINE DEHYDROGENASE-RELATED"/>
    <property type="match status" value="1"/>
</dbReference>
<comment type="caution">
    <text evidence="2">The sequence shown here is derived from an EMBL/GenBank/DDBJ whole genome shotgun (WGS) entry which is preliminary data.</text>
</comment>
<protein>
    <submittedName>
        <fullName evidence="2">Gamma-glutamylputrescine oxidoreductase</fullName>
        <ecNumber evidence="2">1.4.3.-</ecNumber>
    </submittedName>
</protein>
<dbReference type="Gene3D" id="3.30.9.10">
    <property type="entry name" value="D-Amino Acid Oxidase, subunit A, domain 2"/>
    <property type="match status" value="1"/>
</dbReference>
<dbReference type="EC" id="1.4.3.-" evidence="2"/>
<dbReference type="Gene3D" id="3.50.50.60">
    <property type="entry name" value="FAD/NAD(P)-binding domain"/>
    <property type="match status" value="1"/>
</dbReference>